<protein>
    <recommendedName>
        <fullName evidence="2">Ycf34</fullName>
    </recommendedName>
</protein>
<keyword evidence="1" id="KW-0934">Plastid</keyword>
<proteinExistence type="predicted"/>
<reference evidence="1" key="1">
    <citation type="submission" date="2016-10" db="EMBL/GenBank/DDBJ databases">
        <title>Chloroplast genomes as a tool to resolve red algal phylogenies: a case study in the Nemaliales.</title>
        <authorList>
            <person name="Costa J.F."/>
            <person name="Lin S.M."/>
            <person name="Macaya E.C."/>
            <person name="Fernandez-Garcia C."/>
            <person name="Verbruggen H."/>
        </authorList>
    </citation>
    <scope>NUCLEOTIDE SEQUENCE</scope>
    <source>
        <strain evidence="1">J.0258</strain>
    </source>
</reference>
<dbReference type="AlphaFoldDB" id="A0A1G4NRY0"/>
<sequence length="80" mass="9568">MCICINCLYVHECSTYKFIKSQHSVNFQEYETKFDPIKPIVYANFVRQTKKSHIDWDVTECLSFLEKPGSWKKSIKKISW</sequence>
<dbReference type="GeneID" id="30000197"/>
<evidence type="ECO:0008006" key="2">
    <source>
        <dbReference type="Google" id="ProtNLM"/>
    </source>
</evidence>
<reference evidence="1" key="2">
    <citation type="submission" date="2016-10" db="EMBL/GenBank/DDBJ databases">
        <authorList>
            <person name="de Groot N.N."/>
        </authorList>
    </citation>
    <scope>NUCLEOTIDE SEQUENCE</scope>
    <source>
        <strain evidence="1">J.0258</strain>
    </source>
</reference>
<evidence type="ECO:0000313" key="1">
    <source>
        <dbReference type="EMBL" id="SCW21316.1"/>
    </source>
</evidence>
<dbReference type="RefSeq" id="YP_009313062.1">
    <property type="nucleotide sequence ID" value="NC_031655.1"/>
</dbReference>
<organism evidence="1">
    <name type="scientific">Dermonema virens</name>
    <dbReference type="NCBI Taxonomy" id="1077399"/>
    <lineage>
        <taxon>Eukaryota</taxon>
        <taxon>Rhodophyta</taxon>
        <taxon>Florideophyceae</taxon>
        <taxon>Nemaliophycidae</taxon>
        <taxon>Nemaliales</taxon>
        <taxon>Liagoraceae</taxon>
        <taxon>Dermonema</taxon>
    </lineage>
</organism>
<dbReference type="InterPro" id="IPR019656">
    <property type="entry name" value="Uncharacterised_Ycf34"/>
</dbReference>
<geneLocation type="chloroplast" evidence="1"/>
<gene>
    <name evidence="1" type="primary">ycf34</name>
    <name evidence="1" type="ORF">BQ776_85</name>
</gene>
<name>A0A1G4NRY0_9FLOR</name>
<keyword evidence="1" id="KW-0150">Chloroplast</keyword>
<dbReference type="EMBL" id="LT622863">
    <property type="protein sequence ID" value="SCW21316.1"/>
    <property type="molecule type" value="Genomic_DNA"/>
</dbReference>
<dbReference type="Pfam" id="PF10718">
    <property type="entry name" value="Ycf34"/>
    <property type="match status" value="1"/>
</dbReference>
<accession>A0A1G4NRY0</accession>